<dbReference type="EMBL" id="WVTD01000003">
    <property type="protein sequence ID" value="MYL97204.1"/>
    <property type="molecule type" value="Genomic_DNA"/>
</dbReference>
<dbReference type="Proteomes" id="UP000465810">
    <property type="component" value="Unassembled WGS sequence"/>
</dbReference>
<proteinExistence type="predicted"/>
<dbReference type="AlphaFoldDB" id="A0A7X4GFB6"/>
<name>A0A7X4GFB6_9SPHN</name>
<protein>
    <submittedName>
        <fullName evidence="1">Uncharacterized protein</fullName>
    </submittedName>
</protein>
<reference evidence="1 2" key="1">
    <citation type="submission" date="2019-12" db="EMBL/GenBank/DDBJ databases">
        <authorList>
            <person name="Feng G."/>
            <person name="Zhu H."/>
        </authorList>
    </citation>
    <scope>NUCLEOTIDE SEQUENCE [LARGE SCALE GENOMIC DNA]</scope>
    <source>
        <strain evidence="1 2">FGD1</strain>
    </source>
</reference>
<organism evidence="1 2">
    <name type="scientific">Novosphingobium silvae</name>
    <dbReference type="NCBI Taxonomy" id="2692619"/>
    <lineage>
        <taxon>Bacteria</taxon>
        <taxon>Pseudomonadati</taxon>
        <taxon>Pseudomonadota</taxon>
        <taxon>Alphaproteobacteria</taxon>
        <taxon>Sphingomonadales</taxon>
        <taxon>Sphingomonadaceae</taxon>
        <taxon>Novosphingobium</taxon>
    </lineage>
</organism>
<gene>
    <name evidence="1" type="ORF">GR702_05390</name>
</gene>
<dbReference type="RefSeq" id="WP_160984945.1">
    <property type="nucleotide sequence ID" value="NZ_WVTD01000003.1"/>
</dbReference>
<evidence type="ECO:0000313" key="2">
    <source>
        <dbReference type="Proteomes" id="UP000465810"/>
    </source>
</evidence>
<comment type="caution">
    <text evidence="1">The sequence shown here is derived from an EMBL/GenBank/DDBJ whole genome shotgun (WGS) entry which is preliminary data.</text>
</comment>
<accession>A0A7X4GFB6</accession>
<keyword evidence="2" id="KW-1185">Reference proteome</keyword>
<evidence type="ECO:0000313" key="1">
    <source>
        <dbReference type="EMBL" id="MYL97204.1"/>
    </source>
</evidence>
<sequence>MQVGAGDFDALSSPRHYCITYTEGLIMTISVNHTAHGTQISDGDRIQFFAPNGIVDHPAMKASLAPLVAALAGTAETMAERSAELTATGRVALARTMLSPTAPTHFQAAVRAVPAALAAVDREDADMRPKRPALSDARAVEHRGNALRMKLPDVIRIASEDHEFRRAVAEGSPAMSGLPADIHARLQADDARDALATAWASQHAKASPSADDPVPASVDMAPAYAWADAFNARVTAERQAIASVSPFLASVVTVVAAMTDTTRDDAFAFLTGATP</sequence>